<dbReference type="InterPro" id="IPR006665">
    <property type="entry name" value="OmpA-like"/>
</dbReference>
<proteinExistence type="predicted"/>
<feature type="domain" description="OmpA-like" evidence="6">
    <location>
        <begin position="352"/>
        <end position="469"/>
    </location>
</feature>
<gene>
    <name evidence="7" type="ORF">GCM10007390_28170</name>
</gene>
<dbReference type="PROSITE" id="PS51123">
    <property type="entry name" value="OMPA_2"/>
    <property type="match status" value="1"/>
</dbReference>
<dbReference type="Proteomes" id="UP000598271">
    <property type="component" value="Unassembled WGS sequence"/>
</dbReference>
<evidence type="ECO:0000256" key="4">
    <source>
        <dbReference type="PROSITE-ProRule" id="PRU00473"/>
    </source>
</evidence>
<dbReference type="PANTHER" id="PTHR30329">
    <property type="entry name" value="STATOR ELEMENT OF FLAGELLAR MOTOR COMPLEX"/>
    <property type="match status" value="1"/>
</dbReference>
<dbReference type="Pfam" id="PF00691">
    <property type="entry name" value="OmpA"/>
    <property type="match status" value="1"/>
</dbReference>
<dbReference type="PRINTS" id="PR01021">
    <property type="entry name" value="OMPADOMAIN"/>
</dbReference>
<evidence type="ECO:0000313" key="7">
    <source>
        <dbReference type="EMBL" id="GHB72476.1"/>
    </source>
</evidence>
<dbReference type="InterPro" id="IPR050330">
    <property type="entry name" value="Bact_OuterMem_StrucFunc"/>
</dbReference>
<dbReference type="Gene3D" id="3.30.1330.60">
    <property type="entry name" value="OmpA-like domain"/>
    <property type="match status" value="1"/>
</dbReference>
<dbReference type="InterPro" id="IPR006664">
    <property type="entry name" value="OMP_bac"/>
</dbReference>
<dbReference type="CDD" id="cd07185">
    <property type="entry name" value="OmpA_C-like"/>
    <property type="match status" value="1"/>
</dbReference>
<dbReference type="SUPFAM" id="SSF103088">
    <property type="entry name" value="OmpA-like"/>
    <property type="match status" value="1"/>
</dbReference>
<evidence type="ECO:0000313" key="8">
    <source>
        <dbReference type="Proteomes" id="UP000598271"/>
    </source>
</evidence>
<dbReference type="GO" id="GO:0004553">
    <property type="term" value="F:hydrolase activity, hydrolyzing O-glycosyl compounds"/>
    <property type="evidence" value="ECO:0007669"/>
    <property type="project" value="UniProtKB-ARBA"/>
</dbReference>
<comment type="subcellular location">
    <subcellularLocation>
        <location evidence="1">Cell outer membrane</location>
    </subcellularLocation>
</comment>
<evidence type="ECO:0000256" key="2">
    <source>
        <dbReference type="ARBA" id="ARBA00023136"/>
    </source>
</evidence>
<sequence>MVSVRRGLLICLLLCGCFLIKTNAQKVYTYDFSDGLKSYSDSAPELHILGTEGKYIEEVLPELGKQKRTVYQFEANSGLQFNNQEGFNLMSGSYTVEIYFRLDELESWKRVLDFKNRKSDNGCYIYEGRLNFFNFATGEKAPVKPKEYVHYVFSRDAETHLIKMYVDGESKVEFIDPGDEAVLGQEQVLNFFQDDLVAKNEASPGAVALIRLYDRVMTPIFVQQSFKRLARTISEKPRVSQPREVPPPKPEGNMLERVVVKAMPAVEPVEVSGKVFNGRTLDRLADVDVLVRRSTSDSIIARSKAIDGSYRFQLRPLETYRITALSPGFEAKSIVVTPQAGGGETKTLMNLREENFDKPISTLPFSQSDSSLTSEARSALDTLTNFIRERTDLKFRLLGHTDNVGDFDKNISLSQQRAVIARDYLIGKGIDVDRVETKGYGPTRPLASNNSEVSRRQNRRVEVWAEPVKR</sequence>
<dbReference type="Gene3D" id="2.60.40.1120">
    <property type="entry name" value="Carboxypeptidase-like, regulatory domain"/>
    <property type="match status" value="1"/>
</dbReference>
<dbReference type="AlphaFoldDB" id="A0A8J3D7K8"/>
<dbReference type="Gene3D" id="2.60.120.200">
    <property type="match status" value="1"/>
</dbReference>
<comment type="caution">
    <text evidence="7">The sequence shown here is derived from an EMBL/GenBank/DDBJ whole genome shotgun (WGS) entry which is preliminary data.</text>
</comment>
<dbReference type="InterPro" id="IPR036737">
    <property type="entry name" value="OmpA-like_sf"/>
</dbReference>
<dbReference type="EMBL" id="BMXF01000002">
    <property type="protein sequence ID" value="GHB72476.1"/>
    <property type="molecule type" value="Genomic_DNA"/>
</dbReference>
<evidence type="ECO:0000256" key="5">
    <source>
        <dbReference type="SAM" id="SignalP"/>
    </source>
</evidence>
<dbReference type="PROSITE" id="PS51257">
    <property type="entry name" value="PROKAR_LIPOPROTEIN"/>
    <property type="match status" value="1"/>
</dbReference>
<evidence type="ECO:0000259" key="6">
    <source>
        <dbReference type="PROSITE" id="PS51123"/>
    </source>
</evidence>
<dbReference type="GO" id="GO:0009279">
    <property type="term" value="C:cell outer membrane"/>
    <property type="evidence" value="ECO:0007669"/>
    <property type="project" value="UniProtKB-SubCell"/>
</dbReference>
<dbReference type="GO" id="GO:0005975">
    <property type="term" value="P:carbohydrate metabolic process"/>
    <property type="evidence" value="ECO:0007669"/>
    <property type="project" value="UniProtKB-ARBA"/>
</dbReference>
<protein>
    <recommendedName>
        <fullName evidence="6">OmpA-like domain-containing protein</fullName>
    </recommendedName>
</protein>
<dbReference type="PANTHER" id="PTHR30329:SF21">
    <property type="entry name" value="LIPOPROTEIN YIAD-RELATED"/>
    <property type="match status" value="1"/>
</dbReference>
<keyword evidence="3" id="KW-0998">Cell outer membrane</keyword>
<feature type="signal peptide" evidence="5">
    <location>
        <begin position="1"/>
        <end position="26"/>
    </location>
</feature>
<keyword evidence="8" id="KW-1185">Reference proteome</keyword>
<reference evidence="7 8" key="1">
    <citation type="journal article" date="2014" name="Int. J. Syst. Evol. Microbiol.">
        <title>Complete genome sequence of Corynebacterium casei LMG S-19264T (=DSM 44701T), isolated from a smear-ripened cheese.</title>
        <authorList>
            <consortium name="US DOE Joint Genome Institute (JGI-PGF)"/>
            <person name="Walter F."/>
            <person name="Albersmeier A."/>
            <person name="Kalinowski J."/>
            <person name="Ruckert C."/>
        </authorList>
    </citation>
    <scope>NUCLEOTIDE SEQUENCE [LARGE SCALE GENOMIC DNA]</scope>
    <source>
        <strain evidence="7 8">KCTC 12866</strain>
    </source>
</reference>
<dbReference type="PRINTS" id="PR01023">
    <property type="entry name" value="NAFLGMOTY"/>
</dbReference>
<dbReference type="SUPFAM" id="SSF49899">
    <property type="entry name" value="Concanavalin A-like lectins/glucanases"/>
    <property type="match status" value="1"/>
</dbReference>
<keyword evidence="5" id="KW-0732">Signal</keyword>
<evidence type="ECO:0000256" key="1">
    <source>
        <dbReference type="ARBA" id="ARBA00004442"/>
    </source>
</evidence>
<dbReference type="InterPro" id="IPR013320">
    <property type="entry name" value="ConA-like_dom_sf"/>
</dbReference>
<organism evidence="7 8">
    <name type="scientific">Persicitalea jodogahamensis</name>
    <dbReference type="NCBI Taxonomy" id="402147"/>
    <lineage>
        <taxon>Bacteria</taxon>
        <taxon>Pseudomonadati</taxon>
        <taxon>Bacteroidota</taxon>
        <taxon>Cytophagia</taxon>
        <taxon>Cytophagales</taxon>
        <taxon>Spirosomataceae</taxon>
        <taxon>Persicitalea</taxon>
    </lineage>
</organism>
<dbReference type="Pfam" id="PF13385">
    <property type="entry name" value="Laminin_G_3"/>
    <property type="match status" value="1"/>
</dbReference>
<name>A0A8J3D7K8_9BACT</name>
<keyword evidence="2 4" id="KW-0472">Membrane</keyword>
<feature type="chain" id="PRO_5035256509" description="OmpA-like domain-containing protein" evidence="5">
    <location>
        <begin position="27"/>
        <end position="470"/>
    </location>
</feature>
<accession>A0A8J3D7K8</accession>
<evidence type="ECO:0000256" key="3">
    <source>
        <dbReference type="ARBA" id="ARBA00023237"/>
    </source>
</evidence>